<dbReference type="CDD" id="cd06582">
    <property type="entry name" value="TM_PBP1_LivH_like"/>
    <property type="match status" value="1"/>
</dbReference>
<gene>
    <name evidence="11" type="ORF">EFL26_07640</name>
</gene>
<keyword evidence="2" id="KW-0813">Transport</keyword>
<comment type="similarity">
    <text evidence="9">Belongs to the binding-protein-dependent transport system permease family. LivHM subfamily.</text>
</comment>
<keyword evidence="6" id="KW-0029">Amino-acid transport</keyword>
<dbReference type="OrthoDB" id="9807115at2"/>
<dbReference type="GO" id="GO:0015808">
    <property type="term" value="P:L-alanine transport"/>
    <property type="evidence" value="ECO:0007669"/>
    <property type="project" value="TreeGrafter"/>
</dbReference>
<dbReference type="GO" id="GO:0005886">
    <property type="term" value="C:plasma membrane"/>
    <property type="evidence" value="ECO:0007669"/>
    <property type="project" value="UniProtKB-SubCell"/>
</dbReference>
<name>A0A3N0GV15_9ACTN</name>
<feature type="transmembrane region" description="Helical" evidence="10">
    <location>
        <begin position="311"/>
        <end position="333"/>
    </location>
</feature>
<dbReference type="Pfam" id="PF02653">
    <property type="entry name" value="BPD_transp_2"/>
    <property type="match status" value="1"/>
</dbReference>
<dbReference type="GO" id="GO:1903806">
    <property type="term" value="P:L-isoleucine import across plasma membrane"/>
    <property type="evidence" value="ECO:0007669"/>
    <property type="project" value="TreeGrafter"/>
</dbReference>
<comment type="caution">
    <text evidence="11">The sequence shown here is derived from an EMBL/GenBank/DDBJ whole genome shotgun (WGS) entry which is preliminary data.</text>
</comment>
<keyword evidence="8 10" id="KW-0472">Membrane</keyword>
<keyword evidence="5 10" id="KW-0812">Transmembrane</keyword>
<evidence type="ECO:0000256" key="2">
    <source>
        <dbReference type="ARBA" id="ARBA00022448"/>
    </source>
</evidence>
<keyword evidence="7 10" id="KW-1133">Transmembrane helix</keyword>
<sequence length="338" mass="35895">MDLGALFGNLNNFLDFTVGGLVFGAIYALIALGYTMVYGVLQLINFAHSEVFMYGTFAVAWTFILLHGTGDASWSLGRALPILLVALVAAMLMSAAIALLLERVAYRPLINKNAPKLIALISAIGASFALAEAMGLRDRFASWVHLDHKLANYVAPDKARDVYSNPVSIQPHGLFHLGGYEVTDVDVVVIVAALAMMFALDMFVRRTRFGRGIRAVAQDPESAALMGVNSTRVVQVTFLVGGLMAGAAATLYMMKIGSTRQNAGFILGVKAFTAAVMGGIGNLRGALLGGLLLGVMENWGSAVFGSEWKDVVAFVLLVLILLVRPSGLLGEALGKARA</sequence>
<feature type="transmembrane region" description="Helical" evidence="10">
    <location>
        <begin position="117"/>
        <end position="136"/>
    </location>
</feature>
<protein>
    <submittedName>
        <fullName evidence="11">Branched-chain amino acid ABC transporter permease</fullName>
    </submittedName>
</protein>
<proteinExistence type="inferred from homology"/>
<accession>A0A3N0GV15</accession>
<dbReference type="Proteomes" id="UP000279994">
    <property type="component" value="Unassembled WGS sequence"/>
</dbReference>
<dbReference type="GO" id="GO:0015190">
    <property type="term" value="F:L-leucine transmembrane transporter activity"/>
    <property type="evidence" value="ECO:0007669"/>
    <property type="project" value="TreeGrafter"/>
</dbReference>
<dbReference type="PANTHER" id="PTHR11795">
    <property type="entry name" value="BRANCHED-CHAIN AMINO ACID TRANSPORT SYSTEM PERMEASE PROTEIN LIVH"/>
    <property type="match status" value="1"/>
</dbReference>
<dbReference type="PANTHER" id="PTHR11795:SF371">
    <property type="entry name" value="HIGH-AFFINITY BRANCHED-CHAIN AMINO ACID TRANSPORT SYSTEM PERMEASE PROTEIN LIVH"/>
    <property type="match status" value="1"/>
</dbReference>
<keyword evidence="12" id="KW-1185">Reference proteome</keyword>
<evidence type="ECO:0000256" key="6">
    <source>
        <dbReference type="ARBA" id="ARBA00022970"/>
    </source>
</evidence>
<evidence type="ECO:0000256" key="1">
    <source>
        <dbReference type="ARBA" id="ARBA00004651"/>
    </source>
</evidence>
<feature type="transmembrane region" description="Helical" evidence="10">
    <location>
        <begin position="187"/>
        <end position="204"/>
    </location>
</feature>
<dbReference type="AlphaFoldDB" id="A0A3N0GV15"/>
<comment type="subcellular location">
    <subcellularLocation>
        <location evidence="1">Cell membrane</location>
        <topology evidence="1">Multi-pass membrane protein</topology>
    </subcellularLocation>
</comment>
<evidence type="ECO:0000256" key="7">
    <source>
        <dbReference type="ARBA" id="ARBA00022989"/>
    </source>
</evidence>
<dbReference type="RefSeq" id="WP_123222269.1">
    <property type="nucleotide sequence ID" value="NZ_RJSF01000019.1"/>
</dbReference>
<feature type="transmembrane region" description="Helical" evidence="10">
    <location>
        <begin position="20"/>
        <end position="44"/>
    </location>
</feature>
<feature type="transmembrane region" description="Helical" evidence="10">
    <location>
        <begin position="236"/>
        <end position="257"/>
    </location>
</feature>
<keyword evidence="3" id="KW-1003">Cell membrane</keyword>
<keyword evidence="4" id="KW-0997">Cell inner membrane</keyword>
<dbReference type="EMBL" id="RJSF01000019">
    <property type="protein sequence ID" value="RNM16016.1"/>
    <property type="molecule type" value="Genomic_DNA"/>
</dbReference>
<dbReference type="InterPro" id="IPR052157">
    <property type="entry name" value="BCAA_transport_permease"/>
</dbReference>
<reference evidence="11 12" key="1">
    <citation type="submission" date="2018-11" db="EMBL/GenBank/DDBJ databases">
        <authorList>
            <person name="Li F."/>
        </authorList>
    </citation>
    <scope>NUCLEOTIDE SEQUENCE [LARGE SCALE GENOMIC DNA]</scope>
    <source>
        <strain evidence="11 12">Gsoil 818</strain>
    </source>
</reference>
<evidence type="ECO:0000256" key="9">
    <source>
        <dbReference type="ARBA" id="ARBA00037998"/>
    </source>
</evidence>
<dbReference type="GO" id="GO:0015192">
    <property type="term" value="F:L-phenylalanine transmembrane transporter activity"/>
    <property type="evidence" value="ECO:0007669"/>
    <property type="project" value="TreeGrafter"/>
</dbReference>
<evidence type="ECO:0000313" key="11">
    <source>
        <dbReference type="EMBL" id="RNM16016.1"/>
    </source>
</evidence>
<feature type="transmembrane region" description="Helical" evidence="10">
    <location>
        <begin position="82"/>
        <end position="105"/>
    </location>
</feature>
<dbReference type="GO" id="GO:0005304">
    <property type="term" value="F:L-valine transmembrane transporter activity"/>
    <property type="evidence" value="ECO:0007669"/>
    <property type="project" value="TreeGrafter"/>
</dbReference>
<evidence type="ECO:0000313" key="12">
    <source>
        <dbReference type="Proteomes" id="UP000279994"/>
    </source>
</evidence>
<evidence type="ECO:0000256" key="10">
    <source>
        <dbReference type="SAM" id="Phobius"/>
    </source>
</evidence>
<dbReference type="GO" id="GO:0015188">
    <property type="term" value="F:L-isoleucine transmembrane transporter activity"/>
    <property type="evidence" value="ECO:0007669"/>
    <property type="project" value="TreeGrafter"/>
</dbReference>
<feature type="transmembrane region" description="Helical" evidence="10">
    <location>
        <begin position="51"/>
        <end position="70"/>
    </location>
</feature>
<dbReference type="GO" id="GO:0042941">
    <property type="term" value="P:D-alanine transmembrane transport"/>
    <property type="evidence" value="ECO:0007669"/>
    <property type="project" value="TreeGrafter"/>
</dbReference>
<evidence type="ECO:0000256" key="5">
    <source>
        <dbReference type="ARBA" id="ARBA00022692"/>
    </source>
</evidence>
<evidence type="ECO:0000256" key="3">
    <source>
        <dbReference type="ARBA" id="ARBA00022475"/>
    </source>
</evidence>
<dbReference type="InterPro" id="IPR001851">
    <property type="entry name" value="ABC_transp_permease"/>
</dbReference>
<evidence type="ECO:0000256" key="8">
    <source>
        <dbReference type="ARBA" id="ARBA00023136"/>
    </source>
</evidence>
<evidence type="ECO:0000256" key="4">
    <source>
        <dbReference type="ARBA" id="ARBA00022519"/>
    </source>
</evidence>
<organism evidence="11 12">
    <name type="scientific">Nocardioides pocheonensis</name>
    <dbReference type="NCBI Taxonomy" id="661485"/>
    <lineage>
        <taxon>Bacteria</taxon>
        <taxon>Bacillati</taxon>
        <taxon>Actinomycetota</taxon>
        <taxon>Actinomycetes</taxon>
        <taxon>Propionibacteriales</taxon>
        <taxon>Nocardioidaceae</taxon>
        <taxon>Nocardioides</taxon>
    </lineage>
</organism>